<dbReference type="PANTHER" id="PTHR10000:SF55">
    <property type="entry name" value="5-AMINO-6-(5-PHOSPHO-D-RIBITYLAMINO)URACIL PHOSPHATASE YCSE"/>
    <property type="match status" value="1"/>
</dbReference>
<dbReference type="PANTHER" id="PTHR10000">
    <property type="entry name" value="PHOSPHOSERINE PHOSPHATASE"/>
    <property type="match status" value="1"/>
</dbReference>
<dbReference type="GO" id="GO:0000287">
    <property type="term" value="F:magnesium ion binding"/>
    <property type="evidence" value="ECO:0007669"/>
    <property type="project" value="TreeGrafter"/>
</dbReference>
<evidence type="ECO:0000313" key="2">
    <source>
        <dbReference type="EMBL" id="MRH44222.1"/>
    </source>
</evidence>
<feature type="coiled-coil region" evidence="1">
    <location>
        <begin position="157"/>
        <end position="184"/>
    </location>
</feature>
<dbReference type="InterPro" id="IPR000150">
    <property type="entry name" value="Cof"/>
</dbReference>
<evidence type="ECO:0000256" key="1">
    <source>
        <dbReference type="SAM" id="Coils"/>
    </source>
</evidence>
<dbReference type="Gene3D" id="3.30.1240.10">
    <property type="match status" value="1"/>
</dbReference>
<name>A0A6A8DSP1_9BACI</name>
<keyword evidence="1" id="KW-0175">Coiled coil</keyword>
<dbReference type="EMBL" id="WJNG01000015">
    <property type="protein sequence ID" value="MRH44222.1"/>
    <property type="molecule type" value="Genomic_DNA"/>
</dbReference>
<protein>
    <submittedName>
        <fullName evidence="2">Cof-type HAD-IIB family hydrolase</fullName>
    </submittedName>
</protein>
<dbReference type="OrthoDB" id="9810101at2"/>
<sequence>MDGTILNHYNQVTQNTKQVIDDLRDMGILVFIATGRSFGEIAPLVPAGFKVDGIISSNGMMAQIDDDILIKHTLPIDLVKMIIDKARENKVYYELFPIEGDRISLKEDKAILEAEILEPKPDSVGINEWLSRKEAIEKEIKWEDALEIDNFSKFYFFSRSKEHINEWKNELEQLKKEIDFTTSISSEHNVEVMVANVNKGTGIKRILEEFGISEEETLVIGDSNNDLPMFKIAGYSVAMQNASDQIKQAVDEVTEFSCDEDGVCRYLKNKFQISNI</sequence>
<reference evidence="2" key="1">
    <citation type="submission" date="2019-11" db="EMBL/GenBank/DDBJ databases">
        <authorList>
            <person name="Li J."/>
        </authorList>
    </citation>
    <scope>NUCLEOTIDE SEQUENCE</scope>
    <source>
        <strain evidence="2">B6B</strain>
    </source>
</reference>
<dbReference type="InterPro" id="IPR023214">
    <property type="entry name" value="HAD_sf"/>
</dbReference>
<dbReference type="AlphaFoldDB" id="A0A6A8DSP1"/>
<dbReference type="GO" id="GO:0016791">
    <property type="term" value="F:phosphatase activity"/>
    <property type="evidence" value="ECO:0007669"/>
    <property type="project" value="TreeGrafter"/>
</dbReference>
<dbReference type="GO" id="GO:0005829">
    <property type="term" value="C:cytosol"/>
    <property type="evidence" value="ECO:0007669"/>
    <property type="project" value="TreeGrafter"/>
</dbReference>
<keyword evidence="2" id="KW-0378">Hydrolase</keyword>
<dbReference type="InterPro" id="IPR036412">
    <property type="entry name" value="HAD-like_sf"/>
</dbReference>
<organism evidence="2 3">
    <name type="scientific">Aquibacillus halophilus</name>
    <dbReference type="NCBI Taxonomy" id="930132"/>
    <lineage>
        <taxon>Bacteria</taxon>
        <taxon>Bacillati</taxon>
        <taxon>Bacillota</taxon>
        <taxon>Bacilli</taxon>
        <taxon>Bacillales</taxon>
        <taxon>Bacillaceae</taxon>
        <taxon>Aquibacillus</taxon>
    </lineage>
</organism>
<keyword evidence="3" id="KW-1185">Reference proteome</keyword>
<comment type="caution">
    <text evidence="2">The sequence shown here is derived from an EMBL/GenBank/DDBJ whole genome shotgun (WGS) entry which is preliminary data.</text>
</comment>
<dbReference type="SUPFAM" id="SSF56784">
    <property type="entry name" value="HAD-like"/>
    <property type="match status" value="1"/>
</dbReference>
<evidence type="ECO:0000313" key="3">
    <source>
        <dbReference type="Proteomes" id="UP000799092"/>
    </source>
</evidence>
<accession>A0A6A8DSP1</accession>
<proteinExistence type="predicted"/>
<dbReference type="Gene3D" id="3.40.50.1000">
    <property type="entry name" value="HAD superfamily/HAD-like"/>
    <property type="match status" value="1"/>
</dbReference>
<dbReference type="PROSITE" id="PS01229">
    <property type="entry name" value="COF_2"/>
    <property type="match status" value="1"/>
</dbReference>
<dbReference type="InterPro" id="IPR006379">
    <property type="entry name" value="HAD-SF_hydro_IIB"/>
</dbReference>
<dbReference type="Pfam" id="PF08282">
    <property type="entry name" value="Hydrolase_3"/>
    <property type="match status" value="1"/>
</dbReference>
<dbReference type="NCBIfam" id="TIGR01484">
    <property type="entry name" value="HAD-SF-IIB"/>
    <property type="match status" value="1"/>
</dbReference>
<gene>
    <name evidence="2" type="ORF">GH741_16385</name>
</gene>
<dbReference type="NCBIfam" id="TIGR00099">
    <property type="entry name" value="Cof-subfamily"/>
    <property type="match status" value="1"/>
</dbReference>
<dbReference type="Proteomes" id="UP000799092">
    <property type="component" value="Unassembled WGS sequence"/>
</dbReference>